<feature type="compositionally biased region" description="Low complexity" evidence="6">
    <location>
        <begin position="257"/>
        <end position="273"/>
    </location>
</feature>
<dbReference type="PROSITE" id="PS51742">
    <property type="entry name" value="PPC"/>
    <property type="match status" value="1"/>
</dbReference>
<keyword evidence="2 5" id="KW-0805">Transcription regulation</keyword>
<feature type="compositionally biased region" description="Polar residues" evidence="6">
    <location>
        <begin position="40"/>
        <end position="57"/>
    </location>
</feature>
<dbReference type="CDD" id="cd11378">
    <property type="entry name" value="DUF296"/>
    <property type="match status" value="1"/>
</dbReference>
<dbReference type="InterPro" id="IPR014476">
    <property type="entry name" value="AHL15-29"/>
</dbReference>
<dbReference type="GO" id="GO:0005634">
    <property type="term" value="C:nucleus"/>
    <property type="evidence" value="ECO:0007669"/>
    <property type="project" value="UniProtKB-SubCell"/>
</dbReference>
<comment type="subcellular location">
    <subcellularLocation>
        <location evidence="1 5">Nucleus</location>
    </subcellularLocation>
</comment>
<feature type="compositionally biased region" description="Acidic residues" evidence="6">
    <location>
        <begin position="60"/>
        <end position="72"/>
    </location>
</feature>
<evidence type="ECO:0000256" key="4">
    <source>
        <dbReference type="ARBA" id="ARBA00023163"/>
    </source>
</evidence>
<evidence type="ECO:0000256" key="2">
    <source>
        <dbReference type="ARBA" id="ARBA00023015"/>
    </source>
</evidence>
<accession>A0A4S4EJW2</accession>
<feature type="region of interest" description="Disordered" evidence="6">
    <location>
        <begin position="245"/>
        <end position="316"/>
    </location>
</feature>
<dbReference type="GO" id="GO:0003700">
    <property type="term" value="F:DNA-binding transcription factor activity"/>
    <property type="evidence" value="ECO:0007669"/>
    <property type="project" value="TreeGrafter"/>
</dbReference>
<dbReference type="PANTHER" id="PTHR31100">
    <property type="entry name" value="AT-HOOK MOTIF NUCLEAR-LOCALIZED PROTEIN 15"/>
    <property type="match status" value="1"/>
</dbReference>
<protein>
    <recommendedName>
        <fullName evidence="5">AT-hook motif nuclear-localized protein</fullName>
    </recommendedName>
</protein>
<comment type="function">
    <text evidence="5">Transcription factor that specifically binds AT-rich DNA sequences related to the nuclear matrix attachment regions (MARs).</text>
</comment>
<keyword evidence="9" id="KW-1185">Reference proteome</keyword>
<gene>
    <name evidence="8" type="ORF">TEA_010526</name>
</gene>
<dbReference type="GO" id="GO:0003680">
    <property type="term" value="F:minor groove of adenine-thymine-rich DNA binding"/>
    <property type="evidence" value="ECO:0007669"/>
    <property type="project" value="UniProtKB-UniRule"/>
</dbReference>
<dbReference type="PIRSF" id="PIRSF016021">
    <property type="entry name" value="ESCAROLA"/>
    <property type="match status" value="1"/>
</dbReference>
<dbReference type="AlphaFoldDB" id="A0A4S4EJW2"/>
<organism evidence="8 9">
    <name type="scientific">Camellia sinensis var. sinensis</name>
    <name type="common">China tea</name>
    <dbReference type="NCBI Taxonomy" id="542762"/>
    <lineage>
        <taxon>Eukaryota</taxon>
        <taxon>Viridiplantae</taxon>
        <taxon>Streptophyta</taxon>
        <taxon>Embryophyta</taxon>
        <taxon>Tracheophyta</taxon>
        <taxon>Spermatophyta</taxon>
        <taxon>Magnoliopsida</taxon>
        <taxon>eudicotyledons</taxon>
        <taxon>Gunneridae</taxon>
        <taxon>Pentapetalae</taxon>
        <taxon>asterids</taxon>
        <taxon>Ericales</taxon>
        <taxon>Theaceae</taxon>
        <taxon>Camellia</taxon>
    </lineage>
</organism>
<dbReference type="Gene3D" id="3.30.1330.80">
    <property type="entry name" value="Hypothetical protein, similar to alpha- acetolactate decarboxylase, domain 2"/>
    <property type="match status" value="1"/>
</dbReference>
<sequence>MANRWWAENVAMNPMRNTADDDDNGGLNRLGGPTREQDFLDNTTTRDNLNPSSSNQNPHEDEEESRENDGDQAENPTAGALGFSKPGTSSGRRPKGRPAGSKNKPKPPIIITKESPNALRSHVLEISSGSDIAERIATFSQRRHHGVSVLSGSGVVTNVTLRQAAAPGGVITLHGRFEILSLSGSFLPAPSPPGATVLTVYLGGGQGQVVGGIVAGALVAAGPVIVIAATFSNAVYERLPLEDEEGGEGVGMQLEPNSGVNNAGSNSSSASQSHGLADPSSSMPLPVYNVPPSLLPNDQMPQHDVFWAPPPPPPPY</sequence>
<evidence type="ECO:0000256" key="3">
    <source>
        <dbReference type="ARBA" id="ARBA00023125"/>
    </source>
</evidence>
<evidence type="ECO:0000259" key="7">
    <source>
        <dbReference type="PROSITE" id="PS51742"/>
    </source>
</evidence>
<name>A0A4S4EJW2_CAMSN</name>
<dbReference type="Proteomes" id="UP000306102">
    <property type="component" value="Unassembled WGS sequence"/>
</dbReference>
<evidence type="ECO:0000256" key="6">
    <source>
        <dbReference type="SAM" id="MobiDB-lite"/>
    </source>
</evidence>
<keyword evidence="5" id="KW-0539">Nucleus</keyword>
<keyword evidence="3 5" id="KW-0238">DNA-binding</keyword>
<dbReference type="InterPro" id="IPR005175">
    <property type="entry name" value="PPC_dom"/>
</dbReference>
<comment type="caution">
    <text evidence="8">The sequence shown here is derived from an EMBL/GenBank/DDBJ whole genome shotgun (WGS) entry which is preliminary data.</text>
</comment>
<dbReference type="EMBL" id="SDRB02004194">
    <property type="protein sequence ID" value="THG16236.1"/>
    <property type="molecule type" value="Genomic_DNA"/>
</dbReference>
<dbReference type="FunFam" id="3.30.1330.80:FF:000001">
    <property type="entry name" value="AT-hook motif nuclear-localized protein"/>
    <property type="match status" value="1"/>
</dbReference>
<evidence type="ECO:0000256" key="5">
    <source>
        <dbReference type="PIRNR" id="PIRNR016021"/>
    </source>
</evidence>
<proteinExistence type="predicted"/>
<feature type="domain" description="PPC" evidence="7">
    <location>
        <begin position="116"/>
        <end position="254"/>
    </location>
</feature>
<evidence type="ECO:0000313" key="9">
    <source>
        <dbReference type="Proteomes" id="UP000306102"/>
    </source>
</evidence>
<reference evidence="8 9" key="1">
    <citation type="journal article" date="2018" name="Proc. Natl. Acad. Sci. U.S.A.">
        <title>Draft genome sequence of Camellia sinensis var. sinensis provides insights into the evolution of the tea genome and tea quality.</title>
        <authorList>
            <person name="Wei C."/>
            <person name="Yang H."/>
            <person name="Wang S."/>
            <person name="Zhao J."/>
            <person name="Liu C."/>
            <person name="Gao L."/>
            <person name="Xia E."/>
            <person name="Lu Y."/>
            <person name="Tai Y."/>
            <person name="She G."/>
            <person name="Sun J."/>
            <person name="Cao H."/>
            <person name="Tong W."/>
            <person name="Gao Q."/>
            <person name="Li Y."/>
            <person name="Deng W."/>
            <person name="Jiang X."/>
            <person name="Wang W."/>
            <person name="Chen Q."/>
            <person name="Zhang S."/>
            <person name="Li H."/>
            <person name="Wu J."/>
            <person name="Wang P."/>
            <person name="Li P."/>
            <person name="Shi C."/>
            <person name="Zheng F."/>
            <person name="Jian J."/>
            <person name="Huang B."/>
            <person name="Shan D."/>
            <person name="Shi M."/>
            <person name="Fang C."/>
            <person name="Yue Y."/>
            <person name="Li F."/>
            <person name="Li D."/>
            <person name="Wei S."/>
            <person name="Han B."/>
            <person name="Jiang C."/>
            <person name="Yin Y."/>
            <person name="Xia T."/>
            <person name="Zhang Z."/>
            <person name="Bennetzen J.L."/>
            <person name="Zhao S."/>
            <person name="Wan X."/>
        </authorList>
    </citation>
    <scope>NUCLEOTIDE SEQUENCE [LARGE SCALE GENOMIC DNA]</scope>
    <source>
        <strain evidence="9">cv. Shuchazao</strain>
        <tissue evidence="8">Leaf</tissue>
    </source>
</reference>
<keyword evidence="4 5" id="KW-0804">Transcription</keyword>
<dbReference type="PANTHER" id="PTHR31100:SF14">
    <property type="entry name" value="AT-HOOK MOTIF NUCLEAR-LOCALIZED PROTEIN 15"/>
    <property type="match status" value="1"/>
</dbReference>
<dbReference type="SUPFAM" id="SSF117856">
    <property type="entry name" value="AF0104/ALDC/Ptd012-like"/>
    <property type="match status" value="1"/>
</dbReference>
<evidence type="ECO:0000256" key="1">
    <source>
        <dbReference type="ARBA" id="ARBA00004123"/>
    </source>
</evidence>
<feature type="region of interest" description="Disordered" evidence="6">
    <location>
        <begin position="1"/>
        <end position="116"/>
    </location>
</feature>
<dbReference type="Pfam" id="PF03479">
    <property type="entry name" value="PCC"/>
    <property type="match status" value="1"/>
</dbReference>
<evidence type="ECO:0000313" key="8">
    <source>
        <dbReference type="EMBL" id="THG16236.1"/>
    </source>
</evidence>